<dbReference type="InterPro" id="IPR008271">
    <property type="entry name" value="Ser/Thr_kinase_AS"/>
</dbReference>
<dbReference type="GO" id="GO:0036498">
    <property type="term" value="P:IRE1-mediated unfolded protein response"/>
    <property type="evidence" value="ECO:0007669"/>
    <property type="project" value="TreeGrafter"/>
</dbReference>
<evidence type="ECO:0000259" key="15">
    <source>
        <dbReference type="PROSITE" id="PS50011"/>
    </source>
</evidence>
<dbReference type="Gene3D" id="1.10.510.10">
    <property type="entry name" value="Transferase(Phosphotransferase) domain 1"/>
    <property type="match status" value="1"/>
</dbReference>
<dbReference type="SUPFAM" id="SSF50998">
    <property type="entry name" value="Quinoprotein alcohol dehydrogenase-like"/>
    <property type="match status" value="1"/>
</dbReference>
<evidence type="ECO:0000256" key="5">
    <source>
        <dbReference type="ARBA" id="ARBA00022692"/>
    </source>
</evidence>
<evidence type="ECO:0000259" key="16">
    <source>
        <dbReference type="PROSITE" id="PS51392"/>
    </source>
</evidence>
<evidence type="ECO:0000313" key="17">
    <source>
        <dbReference type="Proteomes" id="UP000887563"/>
    </source>
</evidence>
<dbReference type="Pfam" id="PF06479">
    <property type="entry name" value="Ribonuc_2-5A"/>
    <property type="match status" value="1"/>
</dbReference>
<accession>A0A914MIE3</accession>
<dbReference type="Proteomes" id="UP000887563">
    <property type="component" value="Unplaced"/>
</dbReference>
<evidence type="ECO:0000256" key="7">
    <source>
        <dbReference type="ARBA" id="ARBA00022741"/>
    </source>
</evidence>
<dbReference type="SUPFAM" id="SSF56112">
    <property type="entry name" value="Protein kinase-like (PK-like)"/>
    <property type="match status" value="1"/>
</dbReference>
<keyword evidence="17" id="KW-1185">Reference proteome</keyword>
<feature type="domain" description="KEN" evidence="16">
    <location>
        <begin position="805"/>
        <end position="885"/>
    </location>
</feature>
<feature type="signal peptide" evidence="14">
    <location>
        <begin position="1"/>
        <end position="23"/>
    </location>
</feature>
<feature type="chain" id="PRO_5037687568" description="non-specific serine/threonine protein kinase" evidence="14">
    <location>
        <begin position="24"/>
        <end position="885"/>
    </location>
</feature>
<dbReference type="InterPro" id="IPR018391">
    <property type="entry name" value="PQQ_b-propeller_rpt"/>
</dbReference>
<keyword evidence="5 13" id="KW-0812">Transmembrane</keyword>
<dbReference type="GO" id="GO:0004521">
    <property type="term" value="F:RNA endonuclease activity"/>
    <property type="evidence" value="ECO:0007669"/>
    <property type="project" value="InterPro"/>
</dbReference>
<name>A0A914MIE3_MELIC</name>
<evidence type="ECO:0000256" key="1">
    <source>
        <dbReference type="ARBA" id="ARBA00004479"/>
    </source>
</evidence>
<evidence type="ECO:0000256" key="9">
    <source>
        <dbReference type="ARBA" id="ARBA00022840"/>
    </source>
</evidence>
<dbReference type="SMART" id="SM00220">
    <property type="entry name" value="S_TKc"/>
    <property type="match status" value="1"/>
</dbReference>
<dbReference type="InterPro" id="IPR000719">
    <property type="entry name" value="Prot_kinase_dom"/>
</dbReference>
<dbReference type="Gene3D" id="1.20.1440.180">
    <property type="entry name" value="KEN domain"/>
    <property type="match status" value="1"/>
</dbReference>
<evidence type="ECO:0000256" key="4">
    <source>
        <dbReference type="ARBA" id="ARBA00022679"/>
    </source>
</evidence>
<dbReference type="AlphaFoldDB" id="A0A914MIE3"/>
<keyword evidence="4" id="KW-0808">Transferase</keyword>
<dbReference type="Gene3D" id="3.30.200.20">
    <property type="entry name" value="Phosphorylase Kinase, domain 1"/>
    <property type="match status" value="1"/>
</dbReference>
<dbReference type="Pfam" id="PF00069">
    <property type="entry name" value="Pkinase"/>
    <property type="match status" value="1"/>
</dbReference>
<feature type="domain" description="Protein kinase" evidence="15">
    <location>
        <begin position="534"/>
        <end position="802"/>
    </location>
</feature>
<dbReference type="GO" id="GO:1990604">
    <property type="term" value="C:IRE1-TRAF2-ASK1 complex"/>
    <property type="evidence" value="ECO:0007669"/>
    <property type="project" value="TreeGrafter"/>
</dbReference>
<dbReference type="PANTHER" id="PTHR13954:SF6">
    <property type="entry name" value="NON-SPECIFIC SERINE_THREONINE PROTEIN KINASE"/>
    <property type="match status" value="1"/>
</dbReference>
<keyword evidence="10 13" id="KW-1133">Transmembrane helix</keyword>
<evidence type="ECO:0000256" key="3">
    <source>
        <dbReference type="ARBA" id="ARBA00022527"/>
    </source>
</evidence>
<feature type="transmembrane region" description="Helical" evidence="13">
    <location>
        <begin position="449"/>
        <end position="469"/>
    </location>
</feature>
<dbReference type="InterPro" id="IPR045133">
    <property type="entry name" value="IRE1/2-like"/>
</dbReference>
<evidence type="ECO:0000256" key="8">
    <source>
        <dbReference type="ARBA" id="ARBA00022777"/>
    </source>
</evidence>
<keyword evidence="8" id="KW-0418">Kinase</keyword>
<dbReference type="FunFam" id="3.30.200.20:FF:000077">
    <property type="entry name" value="Putative Serine/threonine-protein kinase/endoribonuclease IRE1"/>
    <property type="match status" value="1"/>
</dbReference>
<dbReference type="InterPro" id="IPR010513">
    <property type="entry name" value="KEN_dom"/>
</dbReference>
<dbReference type="Gene3D" id="2.130.10.10">
    <property type="entry name" value="YVTN repeat-like/Quinoprotein amine dehydrogenase"/>
    <property type="match status" value="1"/>
</dbReference>
<dbReference type="InterPro" id="IPR011047">
    <property type="entry name" value="Quinoprotein_ADH-like_sf"/>
</dbReference>
<dbReference type="SMART" id="SM00564">
    <property type="entry name" value="PQQ"/>
    <property type="match status" value="4"/>
</dbReference>
<dbReference type="GO" id="GO:0006397">
    <property type="term" value="P:mRNA processing"/>
    <property type="evidence" value="ECO:0007669"/>
    <property type="project" value="InterPro"/>
</dbReference>
<evidence type="ECO:0000256" key="2">
    <source>
        <dbReference type="ARBA" id="ARBA00012513"/>
    </source>
</evidence>
<dbReference type="PROSITE" id="PS51392">
    <property type="entry name" value="KEN"/>
    <property type="match status" value="1"/>
</dbReference>
<keyword evidence="6 14" id="KW-0732">Signal</keyword>
<dbReference type="WBParaSite" id="Minc3s01544g24590">
    <property type="protein sequence ID" value="Minc3s01544g24590"/>
    <property type="gene ID" value="Minc3s01544g24590"/>
</dbReference>
<reference evidence="18" key="1">
    <citation type="submission" date="2022-11" db="UniProtKB">
        <authorList>
            <consortium name="WormBaseParasite"/>
        </authorList>
    </citation>
    <scope>IDENTIFICATION</scope>
</reference>
<dbReference type="PROSITE" id="PS00108">
    <property type="entry name" value="PROTEIN_KINASE_ST"/>
    <property type="match status" value="1"/>
</dbReference>
<dbReference type="GO" id="GO:0005524">
    <property type="term" value="F:ATP binding"/>
    <property type="evidence" value="ECO:0007669"/>
    <property type="project" value="UniProtKB-KW"/>
</dbReference>
<comment type="subcellular location">
    <subcellularLocation>
        <location evidence="1">Membrane</location>
        <topology evidence="1">Single-pass type I membrane protein</topology>
    </subcellularLocation>
</comment>
<dbReference type="CDD" id="cd09769">
    <property type="entry name" value="Luminal_IRE1"/>
    <property type="match status" value="1"/>
</dbReference>
<keyword evidence="9" id="KW-0067">ATP-binding</keyword>
<proteinExistence type="predicted"/>
<evidence type="ECO:0000256" key="14">
    <source>
        <dbReference type="SAM" id="SignalP"/>
    </source>
</evidence>
<dbReference type="InterPro" id="IPR011009">
    <property type="entry name" value="Kinase-like_dom_sf"/>
</dbReference>
<keyword evidence="11 13" id="KW-0472">Membrane</keyword>
<feature type="region of interest" description="Disordered" evidence="12">
    <location>
        <begin position="488"/>
        <end position="517"/>
    </location>
</feature>
<keyword evidence="7" id="KW-0547">Nucleotide-binding</keyword>
<evidence type="ECO:0000256" key="10">
    <source>
        <dbReference type="ARBA" id="ARBA00022989"/>
    </source>
</evidence>
<sequence>MNNIKSTIFILYFLLQIFTKIVSEDTDSFPVLTSDKLIENSKTLLISTIDGYLTAVDAQTGLIKWRFKEGPLLVSPKNVQRGFTFIPDPRDGQLYLVIEGRITKLPFTIPHLVRVSPCRSSEGIFYAGSKKDVWISVNPETGERIDILATSISPSFCPANHPHAIHIGKTEYQIQMVDTKRRDRHWNATFVDYSSHLLPEDADYPLQHLTSSADGRVLTVDSRSGLVLWQRDFDSVIVNMYLLKDDGMHRLPSTAIGLETFELLLQNAALNPLLHVPAQFPNRLFPTLYVGESTRAGGLYALPAYVDERTNRISPKYLGPPLLEGPKFEDNVHHDEPTTPNLKTRKVLPSDTVGTTYTTEDGEFLILGYHEVPKIAISGVGHIFSLTNNPFGHDLSLVSRQQVKSNNIDSNVRVLQVDDHNQQQNAYLSIDTSGPFIVEMLHFALRHPYQMSVIFSVMIALVIVSSWLLGKQSALTRNRSWSYSSNKTLQGSEIANPERGSRSSQGSSVFTAYEPPEEDGPLGWHRVNNSALSYNSAEILGRGCDGTVVYMGKFDDRTVAVKRIVSSNLDRNFRQQIEREVMHLRQSDSHPNVIRYFCSEADRYFHYIALELCDLSLSDYIQRYAGCLDKATKLDLMKQATDGIAHLHHINIIHRDVKPKNILMTGLLTNPNNEHFSRVRVKISDFGLCKSVKIGHNSISKVSGAVGTEGWMAPELFDADASVTYAVDVFSLGCVFYYTLTEGKHPFGDSLSRMSNILSGNHFLNHLDEHAEYTSLTLISSMLRPEAARRPTASAIASHPLFWEPSKQLQFLMEVSDWIEKKEPRDPVMRRLEWRRNLVFTNWLDQLDEPLRLDLLKQRQYMNNVRDLLRAIRNKKHHYQANIFK</sequence>
<evidence type="ECO:0000256" key="11">
    <source>
        <dbReference type="ARBA" id="ARBA00023136"/>
    </source>
</evidence>
<evidence type="ECO:0000256" key="13">
    <source>
        <dbReference type="SAM" id="Phobius"/>
    </source>
</evidence>
<dbReference type="GO" id="GO:0051082">
    <property type="term" value="F:unfolded protein binding"/>
    <property type="evidence" value="ECO:0007669"/>
    <property type="project" value="TreeGrafter"/>
</dbReference>
<dbReference type="GO" id="GO:0070059">
    <property type="term" value="P:intrinsic apoptotic signaling pathway in response to endoplasmic reticulum stress"/>
    <property type="evidence" value="ECO:0007669"/>
    <property type="project" value="TreeGrafter"/>
</dbReference>
<evidence type="ECO:0000256" key="12">
    <source>
        <dbReference type="SAM" id="MobiDB-lite"/>
    </source>
</evidence>
<dbReference type="InterPro" id="IPR015943">
    <property type="entry name" value="WD40/YVTN_repeat-like_dom_sf"/>
</dbReference>
<dbReference type="GO" id="GO:0004674">
    <property type="term" value="F:protein serine/threonine kinase activity"/>
    <property type="evidence" value="ECO:0007669"/>
    <property type="project" value="UniProtKB-KW"/>
</dbReference>
<dbReference type="PANTHER" id="PTHR13954">
    <property type="entry name" value="IRE1-RELATED"/>
    <property type="match status" value="1"/>
</dbReference>
<protein>
    <recommendedName>
        <fullName evidence="2">non-specific serine/threonine protein kinase</fullName>
        <ecNumber evidence="2">2.7.11.1</ecNumber>
    </recommendedName>
</protein>
<keyword evidence="3" id="KW-0723">Serine/threonine-protein kinase</keyword>
<dbReference type="InterPro" id="IPR038357">
    <property type="entry name" value="KEN_sf"/>
</dbReference>
<evidence type="ECO:0000313" key="18">
    <source>
        <dbReference type="WBParaSite" id="Minc3s01544g24590"/>
    </source>
</evidence>
<dbReference type="PROSITE" id="PS50011">
    <property type="entry name" value="PROTEIN_KINASE_DOM"/>
    <property type="match status" value="1"/>
</dbReference>
<evidence type="ECO:0000256" key="6">
    <source>
        <dbReference type="ARBA" id="ARBA00022729"/>
    </source>
</evidence>
<organism evidence="17 18">
    <name type="scientific">Meloidogyne incognita</name>
    <name type="common">Southern root-knot nematode worm</name>
    <name type="synonym">Oxyuris incognita</name>
    <dbReference type="NCBI Taxonomy" id="6306"/>
    <lineage>
        <taxon>Eukaryota</taxon>
        <taxon>Metazoa</taxon>
        <taxon>Ecdysozoa</taxon>
        <taxon>Nematoda</taxon>
        <taxon>Chromadorea</taxon>
        <taxon>Rhabditida</taxon>
        <taxon>Tylenchina</taxon>
        <taxon>Tylenchomorpha</taxon>
        <taxon>Tylenchoidea</taxon>
        <taxon>Meloidogynidae</taxon>
        <taxon>Meloidogyninae</taxon>
        <taxon>Meloidogyne</taxon>
        <taxon>Meloidogyne incognita group</taxon>
    </lineage>
</organism>
<dbReference type="EC" id="2.7.11.1" evidence="2"/>